<feature type="transmembrane region" description="Helical" evidence="1">
    <location>
        <begin position="118"/>
        <end position="138"/>
    </location>
</feature>
<keyword evidence="1" id="KW-0472">Membrane</keyword>
<dbReference type="RefSeq" id="WP_137340450.1">
    <property type="nucleotide sequence ID" value="NZ_BSQH01000006.1"/>
</dbReference>
<dbReference type="OrthoDB" id="952577at2"/>
<evidence type="ECO:0000256" key="1">
    <source>
        <dbReference type="SAM" id="Phobius"/>
    </source>
</evidence>
<accession>A0A4U6D457</accession>
<protein>
    <submittedName>
        <fullName evidence="2">Uncharacterized protein</fullName>
    </submittedName>
</protein>
<reference evidence="2 3" key="1">
    <citation type="submission" date="2019-05" db="EMBL/GenBank/DDBJ databases">
        <title>Dyadobacter AR-3-8 sp. nov., isolated from arctic soil.</title>
        <authorList>
            <person name="Chaudhary D.K."/>
        </authorList>
    </citation>
    <scope>NUCLEOTIDE SEQUENCE [LARGE SCALE GENOMIC DNA]</scope>
    <source>
        <strain evidence="2 3">AR-3-8</strain>
    </source>
</reference>
<comment type="caution">
    <text evidence="2">The sequence shown here is derived from an EMBL/GenBank/DDBJ whole genome shotgun (WGS) entry which is preliminary data.</text>
</comment>
<name>A0A4U6D457_9BACT</name>
<organism evidence="2 3">
    <name type="scientific">Dyadobacter frigoris</name>
    <dbReference type="NCBI Taxonomy" id="2576211"/>
    <lineage>
        <taxon>Bacteria</taxon>
        <taxon>Pseudomonadati</taxon>
        <taxon>Bacteroidota</taxon>
        <taxon>Cytophagia</taxon>
        <taxon>Cytophagales</taxon>
        <taxon>Spirosomataceae</taxon>
        <taxon>Dyadobacter</taxon>
    </lineage>
</organism>
<sequence>MKTQEFIKSGILESYLLGMTTEAEEHQVNQMILTHSDVSDYIIRFEKNIQGHFLQNAVPPPAEIRDIIQLRTNKTHIQKKGNNTYYDLPKDDTKKKDEYLDIEVNDTYIKVHKWWRPAFVAVFILSKIFLIAGLYYYFKASNQEEEIQKLRTEIAAPRR</sequence>
<keyword evidence="1" id="KW-1133">Transmembrane helix</keyword>
<evidence type="ECO:0000313" key="3">
    <source>
        <dbReference type="Proteomes" id="UP000304900"/>
    </source>
</evidence>
<dbReference type="AlphaFoldDB" id="A0A4U6D457"/>
<dbReference type="Proteomes" id="UP000304900">
    <property type="component" value="Unassembled WGS sequence"/>
</dbReference>
<dbReference type="EMBL" id="SZVO01000005">
    <property type="protein sequence ID" value="TKT92080.1"/>
    <property type="molecule type" value="Genomic_DNA"/>
</dbReference>
<gene>
    <name evidence="2" type="ORF">FDK13_13180</name>
</gene>
<keyword evidence="3" id="KW-1185">Reference proteome</keyword>
<proteinExistence type="predicted"/>
<keyword evidence="1" id="KW-0812">Transmembrane</keyword>
<evidence type="ECO:0000313" key="2">
    <source>
        <dbReference type="EMBL" id="TKT92080.1"/>
    </source>
</evidence>